<dbReference type="Pfam" id="PF13191">
    <property type="entry name" value="AAA_16"/>
    <property type="match status" value="1"/>
</dbReference>
<dbReference type="Proteomes" id="UP000315540">
    <property type="component" value="Unassembled WGS sequence"/>
</dbReference>
<proteinExistence type="predicted"/>
<sequence length="1363" mass="155686">MQISVKHLSSENALKPDIDPKKYNLIEQIGEGGYGIVYKAEQISTGQIVAIKMLKFKAYSDEKNRKLQVARFERETQLCAQINHPHIVKLLDKGYTASQEPYAVFEYISGTTLKDVIHQHNGLSAEKTGALMEQVLYALVHAHDNGILHRDLKPHNIMVTQTQTKPYIKILDFGMGAFTNDYKTKNYQDLTLTQDIIGTPAYSSPEQLRGEAPTIKSDLYAWGLIFLECLTGQPVMQGTNIAEIFQQQLNLVDIPIPIPLIDHPIAKVLRSVLDKDPDRRVKSASELFQEYNKVNFKTIVGKIKPTHHNSFPISDDATQVNQFAWRSTHSEKRQITVLCAKLNIAVSEETPSLDIETLETTQSSQLVLCKDIGIKYGAYIPPIVADTVVMYFGYPKLNDNDARRAGRTALELIGQTQTRNQELYEKYNLKIDLRIAINSGTALIKQNSAPEGLITNTAFNLLHSIQPWHIIVSQTTKELLDPYLEFEKLDMATSSSIGNTIDTYLLIGERSTEALSNLSPKSANQKMIGRGVEKQQILDIWNSNKDNKTILVQGQAGIGKSKLIYEIKKEVITSGYHVCECRCLSEHQNNALYPIFEILKKDIDSLHDGSQVSRLEKVFQKADCDLQKSVPILCSWLSIPLEGTYKITTITPSEQKEVLFETLKKYLLSIESAKKFMLVIEDLHWIDPTSLEFFSQLIEASDQKKYTIVATARPNFKPEWNAKQFALISLETLNTSYTKTLIADILKHEQISDEVTAYIMNRADGIPLFIESLTQMLLEQKDIYLQDNIYVLKQNLDDESIPITLKGLLNSRISKVGHAKETAQVAAAIGREFTHKMLLTASPYDDNTIQSHIHTLIEANLIYKQRRIENEIYVFRHALIRDAAYESMTSSLCREVHANIAETIKSNFPEIVNERPIELANHLAEAQKYETATQFGIQAVQKHIKNSANEEALKLYALIKKWIDGVENNSNKIESELILNDLVLPAQMAIGGYGCKEVIQINKRNEELINIAYLDENNISNKVLTEITHRIEWGLFLNYHFHSKRKKAAEIANSILSKLKKYPNRDIEVGVLPLIAQAFHADGELEKAEKLCLRVFDIYNAQTDVAIGFDYNMEPKSSSYFFLSSIYLFKGEVQKAEKYAVEGIKWSEEINHPVSITLAYLFYALYAYFLDDKELVRNIVEKHNLLHNDESGKNWVTTHLKMIGEWSYENINYAEEYVESTISNLQYYALSWYEPSLAQTYLIKNKFEKAIELLENSLKRSIEDNEFWTLSLVKRVLAESYYAKYKTLNKKIELLLKEAIKDAQKINATWFQLEALVFYSEIILKEKKKIPEKTKKELKTLSNKIIEITNTKLKMRVDKILRM</sequence>
<dbReference type="InterPro" id="IPR029787">
    <property type="entry name" value="Nucleotide_cyclase"/>
</dbReference>
<dbReference type="GO" id="GO:0004672">
    <property type="term" value="F:protein kinase activity"/>
    <property type="evidence" value="ECO:0007669"/>
    <property type="project" value="InterPro"/>
</dbReference>
<gene>
    <name evidence="7" type="ORF">FHK87_13985</name>
</gene>
<organism evidence="7 8">
    <name type="scientific">Aquimarina algicola</name>
    <dbReference type="NCBI Taxonomy" id="2589995"/>
    <lineage>
        <taxon>Bacteria</taxon>
        <taxon>Pseudomonadati</taxon>
        <taxon>Bacteroidota</taxon>
        <taxon>Flavobacteriia</taxon>
        <taxon>Flavobacteriales</taxon>
        <taxon>Flavobacteriaceae</taxon>
        <taxon>Aquimarina</taxon>
    </lineage>
</organism>
<dbReference type="InterPro" id="IPR041664">
    <property type="entry name" value="AAA_16"/>
</dbReference>
<dbReference type="GO" id="GO:0005524">
    <property type="term" value="F:ATP binding"/>
    <property type="evidence" value="ECO:0007669"/>
    <property type="project" value="UniProtKB-UniRule"/>
</dbReference>
<keyword evidence="7" id="KW-0418">Kinase</keyword>
<dbReference type="SUPFAM" id="SSF55073">
    <property type="entry name" value="Nucleotide cyclase"/>
    <property type="match status" value="1"/>
</dbReference>
<evidence type="ECO:0000256" key="5">
    <source>
        <dbReference type="SAM" id="Coils"/>
    </source>
</evidence>
<dbReference type="Gene3D" id="3.40.50.300">
    <property type="entry name" value="P-loop containing nucleotide triphosphate hydrolases"/>
    <property type="match status" value="1"/>
</dbReference>
<evidence type="ECO:0000256" key="1">
    <source>
        <dbReference type="ARBA" id="ARBA00004167"/>
    </source>
</evidence>
<dbReference type="PROSITE" id="PS00107">
    <property type="entry name" value="PROTEIN_KINASE_ATP"/>
    <property type="match status" value="1"/>
</dbReference>
<comment type="subcellular location">
    <subcellularLocation>
        <location evidence="1">Membrane</location>
        <topology evidence="1">Single-pass membrane protein</topology>
    </subcellularLocation>
</comment>
<dbReference type="InterPro" id="IPR000719">
    <property type="entry name" value="Prot_kinase_dom"/>
</dbReference>
<keyword evidence="5" id="KW-0175">Coiled coil</keyword>
<protein>
    <submittedName>
        <fullName evidence="7">TOMM system kinase/cyclase fusion protein</fullName>
    </submittedName>
</protein>
<evidence type="ECO:0000256" key="4">
    <source>
        <dbReference type="PROSITE-ProRule" id="PRU10141"/>
    </source>
</evidence>
<dbReference type="PANTHER" id="PTHR16305:SF28">
    <property type="entry name" value="GUANYLATE CYCLASE DOMAIN-CONTAINING PROTEIN"/>
    <property type="match status" value="1"/>
</dbReference>
<dbReference type="InterPro" id="IPR011990">
    <property type="entry name" value="TPR-like_helical_dom_sf"/>
</dbReference>
<dbReference type="NCBIfam" id="TIGR03903">
    <property type="entry name" value="TOMM_kin_cyc"/>
    <property type="match status" value="1"/>
</dbReference>
<evidence type="ECO:0000256" key="3">
    <source>
        <dbReference type="ARBA" id="ARBA00022840"/>
    </source>
</evidence>
<evidence type="ECO:0000313" key="7">
    <source>
        <dbReference type="EMBL" id="TPN85137.1"/>
    </source>
</evidence>
<dbReference type="Pfam" id="PF00069">
    <property type="entry name" value="Pkinase"/>
    <property type="match status" value="1"/>
</dbReference>
<dbReference type="InterPro" id="IPR027417">
    <property type="entry name" value="P-loop_NTPase"/>
</dbReference>
<dbReference type="PROSITE" id="PS50011">
    <property type="entry name" value="PROTEIN_KINASE_DOM"/>
    <property type="match status" value="1"/>
</dbReference>
<feature type="binding site" evidence="4">
    <location>
        <position position="52"/>
    </location>
    <ligand>
        <name>ATP</name>
        <dbReference type="ChEBI" id="CHEBI:30616"/>
    </ligand>
</feature>
<dbReference type="Gene3D" id="1.25.40.10">
    <property type="entry name" value="Tetratricopeptide repeat domain"/>
    <property type="match status" value="1"/>
</dbReference>
<dbReference type="InterPro" id="IPR017441">
    <property type="entry name" value="Protein_kinase_ATP_BS"/>
</dbReference>
<dbReference type="CDD" id="cd14014">
    <property type="entry name" value="STKc_PknB_like"/>
    <property type="match status" value="1"/>
</dbReference>
<dbReference type="SUPFAM" id="SSF56112">
    <property type="entry name" value="Protein kinase-like (PK-like)"/>
    <property type="match status" value="1"/>
</dbReference>
<evidence type="ECO:0000313" key="8">
    <source>
        <dbReference type="Proteomes" id="UP000315540"/>
    </source>
</evidence>
<keyword evidence="7" id="KW-0808">Transferase</keyword>
<dbReference type="SMART" id="SM00220">
    <property type="entry name" value="S_TKc"/>
    <property type="match status" value="1"/>
</dbReference>
<dbReference type="InterPro" id="IPR008271">
    <property type="entry name" value="Ser/Thr_kinase_AS"/>
</dbReference>
<accession>A0A504J2Q0</accession>
<comment type="caution">
    <text evidence="7">The sequence shown here is derived from an EMBL/GenBank/DDBJ whole genome shotgun (WGS) entry which is preliminary data.</text>
</comment>
<dbReference type="OrthoDB" id="9813021at2"/>
<dbReference type="PANTHER" id="PTHR16305">
    <property type="entry name" value="TESTICULAR SOLUBLE ADENYLYL CYCLASE"/>
    <property type="match status" value="1"/>
</dbReference>
<reference evidence="7 8" key="1">
    <citation type="submission" date="2019-06" db="EMBL/GenBank/DDBJ databases">
        <authorList>
            <person name="Meng X."/>
        </authorList>
    </citation>
    <scope>NUCLEOTIDE SEQUENCE [LARGE SCALE GENOMIC DNA]</scope>
    <source>
        <strain evidence="7 8">M625</strain>
    </source>
</reference>
<dbReference type="InterPro" id="IPR023889">
    <property type="entry name" value="TOMM_kin_cyc"/>
</dbReference>
<feature type="coiled-coil region" evidence="5">
    <location>
        <begin position="1244"/>
        <end position="1298"/>
    </location>
</feature>
<dbReference type="GO" id="GO:0016020">
    <property type="term" value="C:membrane"/>
    <property type="evidence" value="ECO:0007669"/>
    <property type="project" value="UniProtKB-SubCell"/>
</dbReference>
<evidence type="ECO:0000259" key="6">
    <source>
        <dbReference type="PROSITE" id="PS50011"/>
    </source>
</evidence>
<dbReference type="SUPFAM" id="SSF48452">
    <property type="entry name" value="TPR-like"/>
    <property type="match status" value="1"/>
</dbReference>
<keyword evidence="8" id="KW-1185">Reference proteome</keyword>
<dbReference type="PROSITE" id="PS00108">
    <property type="entry name" value="PROTEIN_KINASE_ST"/>
    <property type="match status" value="1"/>
</dbReference>
<keyword evidence="2 4" id="KW-0547">Nucleotide-binding</keyword>
<name>A0A504J2Q0_9FLAO</name>
<dbReference type="Gene3D" id="1.10.510.10">
    <property type="entry name" value="Transferase(Phosphotransferase) domain 1"/>
    <property type="match status" value="1"/>
</dbReference>
<dbReference type="InterPro" id="IPR011009">
    <property type="entry name" value="Kinase-like_dom_sf"/>
</dbReference>
<dbReference type="GO" id="GO:0004016">
    <property type="term" value="F:adenylate cyclase activity"/>
    <property type="evidence" value="ECO:0007669"/>
    <property type="project" value="TreeGrafter"/>
</dbReference>
<evidence type="ECO:0000256" key="2">
    <source>
        <dbReference type="ARBA" id="ARBA00022741"/>
    </source>
</evidence>
<dbReference type="EMBL" id="VFWZ01000004">
    <property type="protein sequence ID" value="TPN85137.1"/>
    <property type="molecule type" value="Genomic_DNA"/>
</dbReference>
<keyword evidence="3 4" id="KW-0067">ATP-binding</keyword>
<dbReference type="Gene3D" id="3.30.70.1230">
    <property type="entry name" value="Nucleotide cyclase"/>
    <property type="match status" value="1"/>
</dbReference>
<feature type="domain" description="Protein kinase" evidence="6">
    <location>
        <begin position="23"/>
        <end position="292"/>
    </location>
</feature>
<dbReference type="SUPFAM" id="SSF52540">
    <property type="entry name" value="P-loop containing nucleoside triphosphate hydrolases"/>
    <property type="match status" value="1"/>
</dbReference>
<dbReference type="GO" id="GO:0005737">
    <property type="term" value="C:cytoplasm"/>
    <property type="evidence" value="ECO:0007669"/>
    <property type="project" value="TreeGrafter"/>
</dbReference>